<evidence type="ECO:0000256" key="1">
    <source>
        <dbReference type="ARBA" id="ARBA00009505"/>
    </source>
</evidence>
<evidence type="ECO:0000313" key="3">
    <source>
        <dbReference type="Proteomes" id="UP001418222"/>
    </source>
</evidence>
<dbReference type="EMBL" id="JBBWWQ010000015">
    <property type="protein sequence ID" value="KAK8928334.1"/>
    <property type="molecule type" value="Genomic_DNA"/>
</dbReference>
<protein>
    <submittedName>
        <fullName evidence="2">Peroxisome biogenesis protein 16</fullName>
    </submittedName>
</protein>
<proteinExistence type="inferred from homology"/>
<dbReference type="GO" id="GO:0005778">
    <property type="term" value="C:peroxisomal membrane"/>
    <property type="evidence" value="ECO:0007669"/>
    <property type="project" value="TreeGrafter"/>
</dbReference>
<dbReference type="GO" id="GO:0007031">
    <property type="term" value="P:peroxisome organization"/>
    <property type="evidence" value="ECO:0007669"/>
    <property type="project" value="TreeGrafter"/>
</dbReference>
<dbReference type="Proteomes" id="UP001418222">
    <property type="component" value="Unassembled WGS sequence"/>
</dbReference>
<reference evidence="2 3" key="1">
    <citation type="journal article" date="2022" name="Nat. Plants">
        <title>Genomes of leafy and leafless Platanthera orchids illuminate the evolution of mycoheterotrophy.</title>
        <authorList>
            <person name="Li M.H."/>
            <person name="Liu K.W."/>
            <person name="Li Z."/>
            <person name="Lu H.C."/>
            <person name="Ye Q.L."/>
            <person name="Zhang D."/>
            <person name="Wang J.Y."/>
            <person name="Li Y.F."/>
            <person name="Zhong Z.M."/>
            <person name="Liu X."/>
            <person name="Yu X."/>
            <person name="Liu D.K."/>
            <person name="Tu X.D."/>
            <person name="Liu B."/>
            <person name="Hao Y."/>
            <person name="Liao X.Y."/>
            <person name="Jiang Y.T."/>
            <person name="Sun W.H."/>
            <person name="Chen J."/>
            <person name="Chen Y.Q."/>
            <person name="Ai Y."/>
            <person name="Zhai J.W."/>
            <person name="Wu S.S."/>
            <person name="Zhou Z."/>
            <person name="Hsiao Y.Y."/>
            <person name="Wu W.L."/>
            <person name="Chen Y.Y."/>
            <person name="Lin Y.F."/>
            <person name="Hsu J.L."/>
            <person name="Li C.Y."/>
            <person name="Wang Z.W."/>
            <person name="Zhao X."/>
            <person name="Zhong W.Y."/>
            <person name="Ma X.K."/>
            <person name="Ma L."/>
            <person name="Huang J."/>
            <person name="Chen G.Z."/>
            <person name="Huang M.Z."/>
            <person name="Huang L."/>
            <person name="Peng D.H."/>
            <person name="Luo Y.B."/>
            <person name="Zou S.Q."/>
            <person name="Chen S.P."/>
            <person name="Lan S."/>
            <person name="Tsai W.C."/>
            <person name="Van de Peer Y."/>
            <person name="Liu Z.J."/>
        </authorList>
    </citation>
    <scope>NUCLEOTIDE SEQUENCE [LARGE SCALE GENOMIC DNA]</scope>
    <source>
        <strain evidence="2">Lor287</strain>
    </source>
</reference>
<name>A0AAP0FZL1_9ASPA</name>
<dbReference type="AlphaFoldDB" id="A0AAP0FZL1"/>
<sequence length="56" mass="6682">MEAYKLWGMTWLLPERFSDNEIGLEADLETVVEVAAEHFYGKEVKWNFLIIMEFLK</sequence>
<keyword evidence="3" id="KW-1185">Reference proteome</keyword>
<comment type="caution">
    <text evidence="2">The sequence shown here is derived from an EMBL/GenBank/DDBJ whole genome shotgun (WGS) entry which is preliminary data.</text>
</comment>
<evidence type="ECO:0000313" key="2">
    <source>
        <dbReference type="EMBL" id="KAK8928334.1"/>
    </source>
</evidence>
<dbReference type="InterPro" id="IPR013919">
    <property type="entry name" value="Pex16"/>
</dbReference>
<gene>
    <name evidence="2" type="primary">PEX16</name>
    <name evidence="2" type="ORF">KSP39_PZI017843</name>
</gene>
<organism evidence="2 3">
    <name type="scientific">Platanthera zijinensis</name>
    <dbReference type="NCBI Taxonomy" id="2320716"/>
    <lineage>
        <taxon>Eukaryota</taxon>
        <taxon>Viridiplantae</taxon>
        <taxon>Streptophyta</taxon>
        <taxon>Embryophyta</taxon>
        <taxon>Tracheophyta</taxon>
        <taxon>Spermatophyta</taxon>
        <taxon>Magnoliopsida</taxon>
        <taxon>Liliopsida</taxon>
        <taxon>Asparagales</taxon>
        <taxon>Orchidaceae</taxon>
        <taxon>Orchidoideae</taxon>
        <taxon>Orchideae</taxon>
        <taxon>Orchidinae</taxon>
        <taxon>Platanthera</taxon>
    </lineage>
</organism>
<dbReference type="PANTHER" id="PTHR13299:SF0">
    <property type="entry name" value="PEROXISOMAL MEMBRANE PROTEIN PEX16"/>
    <property type="match status" value="1"/>
</dbReference>
<comment type="similarity">
    <text evidence="1">Belongs to the peroxin-16 family.</text>
</comment>
<accession>A0AAP0FZL1</accession>
<dbReference type="PANTHER" id="PTHR13299">
    <property type="entry name" value="PEROXISOMAL MEMBRANE PROTEIN PEX16"/>
    <property type="match status" value="1"/>
</dbReference>